<keyword evidence="5 7" id="KW-1133">Transmembrane helix</keyword>
<evidence type="ECO:0000256" key="6">
    <source>
        <dbReference type="ARBA" id="ARBA00023136"/>
    </source>
</evidence>
<dbReference type="PANTHER" id="PTHR34584">
    <property type="entry name" value="NA(+)/H(+) ANTIPORTER SUBUNIT E1"/>
    <property type="match status" value="1"/>
</dbReference>
<feature type="transmembrane region" description="Helical" evidence="7">
    <location>
        <begin position="35"/>
        <end position="55"/>
    </location>
</feature>
<protein>
    <submittedName>
        <fullName evidence="8">Na+/H+ antiporter subunit E</fullName>
    </submittedName>
</protein>
<evidence type="ECO:0000256" key="2">
    <source>
        <dbReference type="ARBA" id="ARBA00006228"/>
    </source>
</evidence>
<reference evidence="8 9" key="1">
    <citation type="submission" date="2018-09" db="EMBL/GenBank/DDBJ databases">
        <title>The draft genome of Acinetobacter spp. strains.</title>
        <authorList>
            <person name="Qin J."/>
            <person name="Feng Y."/>
            <person name="Zong Z."/>
        </authorList>
    </citation>
    <scope>NUCLEOTIDE SEQUENCE [LARGE SCALE GENOMIC DNA]</scope>
    <source>
        <strain evidence="8 9">WCHAc060115</strain>
    </source>
</reference>
<dbReference type="PIRSF" id="PIRSF019239">
    <property type="entry name" value="MrpE"/>
    <property type="match status" value="1"/>
</dbReference>
<comment type="caution">
    <text evidence="8">The sequence shown here is derived from an EMBL/GenBank/DDBJ whole genome shotgun (WGS) entry which is preliminary data.</text>
</comment>
<dbReference type="NCBIfam" id="NF006518">
    <property type="entry name" value="PRK08965.1-2"/>
    <property type="match status" value="1"/>
</dbReference>
<comment type="similarity">
    <text evidence="2">Belongs to the CPA3 antiporters (TC 2.A.63) subunit E family.</text>
</comment>
<comment type="subcellular location">
    <subcellularLocation>
        <location evidence="1">Cell membrane</location>
        <topology evidence="1">Multi-pass membrane protein</topology>
    </subcellularLocation>
</comment>
<evidence type="ECO:0000256" key="1">
    <source>
        <dbReference type="ARBA" id="ARBA00004651"/>
    </source>
</evidence>
<evidence type="ECO:0000313" key="9">
    <source>
        <dbReference type="Proteomes" id="UP000280405"/>
    </source>
</evidence>
<name>A0A3A8F201_9GAMM</name>
<evidence type="ECO:0000256" key="3">
    <source>
        <dbReference type="ARBA" id="ARBA00022475"/>
    </source>
</evidence>
<dbReference type="OrthoDB" id="9807187at2"/>
<dbReference type="RefSeq" id="WP_120382675.1">
    <property type="nucleotide sequence ID" value="NZ_RAXT01000002.1"/>
</dbReference>
<dbReference type="PANTHER" id="PTHR34584:SF1">
    <property type="entry name" value="NA(+)_H(+) ANTIPORTER SUBUNIT E1"/>
    <property type="match status" value="1"/>
</dbReference>
<dbReference type="Proteomes" id="UP000280405">
    <property type="component" value="Unassembled WGS sequence"/>
</dbReference>
<evidence type="ECO:0000256" key="4">
    <source>
        <dbReference type="ARBA" id="ARBA00022692"/>
    </source>
</evidence>
<dbReference type="GO" id="GO:0008324">
    <property type="term" value="F:monoatomic cation transmembrane transporter activity"/>
    <property type="evidence" value="ECO:0007669"/>
    <property type="project" value="InterPro"/>
</dbReference>
<evidence type="ECO:0000313" key="8">
    <source>
        <dbReference type="EMBL" id="RKG40438.1"/>
    </source>
</evidence>
<dbReference type="EMBL" id="RAXT01000002">
    <property type="protein sequence ID" value="RKG40438.1"/>
    <property type="molecule type" value="Genomic_DNA"/>
</dbReference>
<dbReference type="Pfam" id="PF01899">
    <property type="entry name" value="MNHE"/>
    <property type="match status" value="1"/>
</dbReference>
<organism evidence="8 9">
    <name type="scientific">Acinetobacter rongchengensis</name>
    <dbReference type="NCBI Taxonomy" id="2419601"/>
    <lineage>
        <taxon>Bacteria</taxon>
        <taxon>Pseudomonadati</taxon>
        <taxon>Pseudomonadota</taxon>
        <taxon>Gammaproteobacteria</taxon>
        <taxon>Moraxellales</taxon>
        <taxon>Moraxellaceae</taxon>
        <taxon>Acinetobacter</taxon>
    </lineage>
</organism>
<accession>A0A3A8F201</accession>
<sequence length="175" mass="19791">MKQNMSLLDRCLPHPFVSVIVAVSWLMLNHSAELFDFVVAIILGFIIPKMIQPFIVNTPNIHWRLAVELFFIVVWDICISNIRVAKQVLGPTKDLQPKWFRVPLDTDHEHVNSLLAMIITTTPGTVSAGIDQERGDILVHALSSDDPEAEIQEIKARYEYRLLAIFSVQQGESSS</sequence>
<evidence type="ECO:0000256" key="5">
    <source>
        <dbReference type="ARBA" id="ARBA00022989"/>
    </source>
</evidence>
<feature type="transmembrane region" description="Helical" evidence="7">
    <location>
        <begin position="12"/>
        <end position="28"/>
    </location>
</feature>
<dbReference type="AlphaFoldDB" id="A0A3A8F201"/>
<keyword evidence="3" id="KW-1003">Cell membrane</keyword>
<keyword evidence="9" id="KW-1185">Reference proteome</keyword>
<dbReference type="GO" id="GO:0005886">
    <property type="term" value="C:plasma membrane"/>
    <property type="evidence" value="ECO:0007669"/>
    <property type="project" value="UniProtKB-SubCell"/>
</dbReference>
<keyword evidence="6 7" id="KW-0472">Membrane</keyword>
<keyword evidence="4 7" id="KW-0812">Transmembrane</keyword>
<evidence type="ECO:0000256" key="7">
    <source>
        <dbReference type="SAM" id="Phobius"/>
    </source>
</evidence>
<gene>
    <name evidence="8" type="ORF">D7V20_02005</name>
</gene>
<dbReference type="InterPro" id="IPR002758">
    <property type="entry name" value="Cation_antiport_E"/>
</dbReference>
<proteinExistence type="inferred from homology"/>